<name>A0A537IY03_9BACT</name>
<dbReference type="InterPro" id="IPR011322">
    <property type="entry name" value="N-reg_PII-like_a/b"/>
</dbReference>
<comment type="caution">
    <text evidence="1">The sequence shown here is derived from an EMBL/GenBank/DDBJ whole genome shotgun (WGS) entry which is preliminary data.</text>
</comment>
<sequence>MRLVLAIVQEKDVGRLIDALTEDGFNATMLASTGGFLREGNSTILIGVEDAQIDQVLAVIQRSAHRREQFVSPMPPAVEPVDSYVTYPVKVEVGGAIVFVLQVEKMARF</sequence>
<protein>
    <recommendedName>
        <fullName evidence="3">Transcriptional regulator</fullName>
    </recommendedName>
</protein>
<dbReference type="Pfam" id="PF06153">
    <property type="entry name" value="CdAMP_rec"/>
    <property type="match status" value="1"/>
</dbReference>
<evidence type="ECO:0000313" key="1">
    <source>
        <dbReference type="EMBL" id="TMI76155.1"/>
    </source>
</evidence>
<gene>
    <name evidence="1" type="ORF">E6H05_04485</name>
</gene>
<organism evidence="1 2">
    <name type="scientific">Candidatus Segetimicrobium genomatis</name>
    <dbReference type="NCBI Taxonomy" id="2569760"/>
    <lineage>
        <taxon>Bacteria</taxon>
        <taxon>Bacillati</taxon>
        <taxon>Candidatus Sysuimicrobiota</taxon>
        <taxon>Candidatus Sysuimicrobiia</taxon>
        <taxon>Candidatus Sysuimicrobiales</taxon>
        <taxon>Candidatus Segetimicrobiaceae</taxon>
        <taxon>Candidatus Segetimicrobium</taxon>
    </lineage>
</organism>
<accession>A0A537IY03</accession>
<dbReference type="Gene3D" id="3.30.70.120">
    <property type="match status" value="1"/>
</dbReference>
<dbReference type="InterPro" id="IPR015867">
    <property type="entry name" value="N-reg_PII/ATP_PRibTrfase_C"/>
</dbReference>
<dbReference type="AlphaFoldDB" id="A0A537IY03"/>
<evidence type="ECO:0000313" key="2">
    <source>
        <dbReference type="Proteomes" id="UP000318834"/>
    </source>
</evidence>
<dbReference type="Proteomes" id="UP000318834">
    <property type="component" value="Unassembled WGS sequence"/>
</dbReference>
<reference evidence="1 2" key="1">
    <citation type="journal article" date="2019" name="Nat. Microbiol.">
        <title>Mediterranean grassland soil C-N compound turnover is dependent on rainfall and depth, and is mediated by genomically divergent microorganisms.</title>
        <authorList>
            <person name="Diamond S."/>
            <person name="Andeer P.F."/>
            <person name="Li Z."/>
            <person name="Crits-Christoph A."/>
            <person name="Burstein D."/>
            <person name="Anantharaman K."/>
            <person name="Lane K.R."/>
            <person name="Thomas B.C."/>
            <person name="Pan C."/>
            <person name="Northen T.R."/>
            <person name="Banfield J.F."/>
        </authorList>
    </citation>
    <scope>NUCLEOTIDE SEQUENCE [LARGE SCALE GENOMIC DNA]</scope>
    <source>
        <strain evidence="1">NP_8</strain>
    </source>
</reference>
<dbReference type="InterPro" id="IPR010375">
    <property type="entry name" value="CdAMP_rec"/>
</dbReference>
<proteinExistence type="predicted"/>
<dbReference type="SUPFAM" id="SSF54913">
    <property type="entry name" value="GlnB-like"/>
    <property type="match status" value="1"/>
</dbReference>
<dbReference type="PANTHER" id="PTHR38456:SF1">
    <property type="entry name" value="CYCLIC DI-AMP RECEPTOR A"/>
    <property type="match status" value="1"/>
</dbReference>
<dbReference type="PANTHER" id="PTHR38456">
    <property type="entry name" value="CYCLIC DI-AMP RECEPTOR A"/>
    <property type="match status" value="1"/>
</dbReference>
<dbReference type="EMBL" id="VBAP01000029">
    <property type="protein sequence ID" value="TMI76155.1"/>
    <property type="molecule type" value="Genomic_DNA"/>
</dbReference>
<evidence type="ECO:0008006" key="3">
    <source>
        <dbReference type="Google" id="ProtNLM"/>
    </source>
</evidence>